<dbReference type="PANTHER" id="PTHR47022">
    <property type="entry name" value="BTB AND MATH DOMAIN-CONTAINING PROTEIN 36-RELATED"/>
    <property type="match status" value="1"/>
</dbReference>
<dbReference type="EMBL" id="JAKKPZ010000026">
    <property type="protein sequence ID" value="KAI1710409.1"/>
    <property type="molecule type" value="Genomic_DNA"/>
</dbReference>
<proteinExistence type="predicted"/>
<feature type="domain" description="BTB" evidence="1">
    <location>
        <begin position="143"/>
        <end position="203"/>
    </location>
</feature>
<dbReference type="InterPro" id="IPR008974">
    <property type="entry name" value="TRAF-like"/>
</dbReference>
<dbReference type="SUPFAM" id="SSF54695">
    <property type="entry name" value="POZ domain"/>
    <property type="match status" value="1"/>
</dbReference>
<dbReference type="InterPro" id="IPR011333">
    <property type="entry name" value="SKP1/BTB/POZ_sf"/>
</dbReference>
<comment type="caution">
    <text evidence="2">The sequence shown here is derived from an EMBL/GenBank/DDBJ whole genome shotgun (WGS) entry which is preliminary data.</text>
</comment>
<organism evidence="2 3">
    <name type="scientific">Ditylenchus destructor</name>
    <dbReference type="NCBI Taxonomy" id="166010"/>
    <lineage>
        <taxon>Eukaryota</taxon>
        <taxon>Metazoa</taxon>
        <taxon>Ecdysozoa</taxon>
        <taxon>Nematoda</taxon>
        <taxon>Chromadorea</taxon>
        <taxon>Rhabditida</taxon>
        <taxon>Tylenchina</taxon>
        <taxon>Tylenchomorpha</taxon>
        <taxon>Sphaerularioidea</taxon>
        <taxon>Anguinidae</taxon>
        <taxon>Anguininae</taxon>
        <taxon>Ditylenchus</taxon>
    </lineage>
</organism>
<dbReference type="Proteomes" id="UP001201812">
    <property type="component" value="Unassembled WGS sequence"/>
</dbReference>
<dbReference type="Gene3D" id="2.60.210.10">
    <property type="entry name" value="Apoptosis, Tumor Necrosis Factor Receptor Associated Protein 2, Chain A"/>
    <property type="match status" value="1"/>
</dbReference>
<sequence length="279" mass="31645">MTEKGTLELRIDQFSKQPAVTINIHGRVWEAKAQFITTNNLAFILQCNGRDFDSNWKCRAIANCHIVSQKEGVDDIISHKVHDFSQGDSVHFDAIRYDVLLDPDNGFIKNDTIIVRVHVTAKMPQGVENAKSIKFVSSISDPPDGVLIVGDKRIPIHKTYLPFYSDFFKTMFREDEIVLEEVGYEEMLELLSVIYPSNAPITEKNIKTILKLADRFIMPSVLERCKKELAIPSKTNGALKLLMAQRYNFTDLLIQLAQRYKTTEAIKNVEIGAGIQAIE</sequence>
<evidence type="ECO:0000313" key="2">
    <source>
        <dbReference type="EMBL" id="KAI1710409.1"/>
    </source>
</evidence>
<dbReference type="Gene3D" id="3.30.710.10">
    <property type="entry name" value="Potassium Channel Kv1.1, Chain A"/>
    <property type="match status" value="1"/>
</dbReference>
<protein>
    <submittedName>
        <fullName evidence="2">BTB/POZ domain-containing protein</fullName>
    </submittedName>
</protein>
<gene>
    <name evidence="2" type="ORF">DdX_10769</name>
</gene>
<dbReference type="InterPro" id="IPR002083">
    <property type="entry name" value="MATH/TRAF_dom"/>
</dbReference>
<reference evidence="2" key="1">
    <citation type="submission" date="2022-01" db="EMBL/GenBank/DDBJ databases">
        <title>Genome Sequence Resource for Two Populations of Ditylenchus destructor, the Migratory Endoparasitic Phytonematode.</title>
        <authorList>
            <person name="Zhang H."/>
            <person name="Lin R."/>
            <person name="Xie B."/>
        </authorList>
    </citation>
    <scope>NUCLEOTIDE SEQUENCE</scope>
    <source>
        <strain evidence="2">BazhouSP</strain>
    </source>
</reference>
<dbReference type="Pfam" id="PF22486">
    <property type="entry name" value="MATH_2"/>
    <property type="match status" value="1"/>
</dbReference>
<dbReference type="Pfam" id="PF00651">
    <property type="entry name" value="BTB"/>
    <property type="match status" value="1"/>
</dbReference>
<dbReference type="AlphaFoldDB" id="A0AAD4MYA4"/>
<dbReference type="SMART" id="SM00225">
    <property type="entry name" value="BTB"/>
    <property type="match status" value="1"/>
</dbReference>
<dbReference type="PANTHER" id="PTHR47022:SF1">
    <property type="entry name" value="BTB AND MATH DOMAIN-CONTAINING PROTEIN 36-RELATED"/>
    <property type="match status" value="1"/>
</dbReference>
<dbReference type="PROSITE" id="PS50097">
    <property type="entry name" value="BTB"/>
    <property type="match status" value="1"/>
</dbReference>
<keyword evidence="3" id="KW-1185">Reference proteome</keyword>
<evidence type="ECO:0000259" key="1">
    <source>
        <dbReference type="PROSITE" id="PS50097"/>
    </source>
</evidence>
<accession>A0AAD4MYA4</accession>
<evidence type="ECO:0000313" key="3">
    <source>
        <dbReference type="Proteomes" id="UP001201812"/>
    </source>
</evidence>
<dbReference type="SUPFAM" id="SSF49599">
    <property type="entry name" value="TRAF domain-like"/>
    <property type="match status" value="1"/>
</dbReference>
<dbReference type="InterPro" id="IPR000210">
    <property type="entry name" value="BTB/POZ_dom"/>
</dbReference>
<name>A0AAD4MYA4_9BILA</name>